<dbReference type="GO" id="GO:0006310">
    <property type="term" value="P:DNA recombination"/>
    <property type="evidence" value="ECO:0007669"/>
    <property type="project" value="UniProtKB-UniRule"/>
</dbReference>
<gene>
    <name evidence="6" type="primary">ruvA</name>
    <name evidence="9" type="ORF">EV139_2250</name>
</gene>
<dbReference type="InterPro" id="IPR013849">
    <property type="entry name" value="DNA_helicase_Holl-junc_RuvA_I"/>
</dbReference>
<keyword evidence="9" id="KW-0067">ATP-binding</keyword>
<evidence type="ECO:0000256" key="1">
    <source>
        <dbReference type="ARBA" id="ARBA00022490"/>
    </source>
</evidence>
<feature type="domain" description="Holliday junction DNA helicase RuvA C-terminal" evidence="8">
    <location>
        <begin position="157"/>
        <end position="199"/>
    </location>
</feature>
<sequence>MIASIQGPVLNSGAGWVVVGLGGLGMRVEVPSGRVAQAVPGDEVALHTSLVVREDSLTLFGFETPAELAVFGHLIAVSGVGPRSALGVLSGLAPAEIAAAVAADDEKPFRKVSGIGPKTAKLIVVSLTGKLAGLDLGESTAAGSAGGGAPATVADAVAEGLVGLGWGPSDAQGAVADALDAGAPDTSAELLRAALALLQAGRPGGRGANAGGRR</sequence>
<feature type="region of interest" description="Domain III" evidence="6">
    <location>
        <begin position="149"/>
        <end position="214"/>
    </location>
</feature>
<dbReference type="Proteomes" id="UP000291832">
    <property type="component" value="Unassembled WGS sequence"/>
</dbReference>
<keyword evidence="4 6" id="KW-0233">DNA recombination</keyword>
<comment type="caution">
    <text evidence="6">Lacks conserved residue(s) required for the propagation of feature annotation.</text>
</comment>
<accession>A0A4Q7TV67</accession>
<dbReference type="InterPro" id="IPR000085">
    <property type="entry name" value="RuvA"/>
</dbReference>
<comment type="function">
    <text evidence="6">The RuvA-RuvB-RuvC complex processes Holliday junction (HJ) DNA during genetic recombination and DNA repair, while the RuvA-RuvB complex plays an important role in the rescue of blocked DNA replication forks via replication fork reversal (RFR). RuvA specifically binds to HJ cruciform DNA, conferring on it an open structure. The RuvB hexamer acts as an ATP-dependent pump, pulling dsDNA into and through the RuvAB complex. HJ branch migration allows RuvC to scan DNA until it finds its consensus sequence, where it cleaves and resolves the cruciform DNA.</text>
</comment>
<keyword evidence="9" id="KW-0347">Helicase</keyword>
<dbReference type="Pfam" id="PF14520">
    <property type="entry name" value="HHH_5"/>
    <property type="match status" value="1"/>
</dbReference>
<dbReference type="Gene3D" id="1.10.8.10">
    <property type="entry name" value="DNA helicase RuvA subunit, C-terminal domain"/>
    <property type="match status" value="1"/>
</dbReference>
<dbReference type="GO" id="GO:0005524">
    <property type="term" value="F:ATP binding"/>
    <property type="evidence" value="ECO:0007669"/>
    <property type="project" value="InterPro"/>
</dbReference>
<dbReference type="InterPro" id="IPR036267">
    <property type="entry name" value="RuvA_C_sf"/>
</dbReference>
<dbReference type="GO" id="GO:0000400">
    <property type="term" value="F:four-way junction DNA binding"/>
    <property type="evidence" value="ECO:0007669"/>
    <property type="project" value="UniProtKB-UniRule"/>
</dbReference>
<dbReference type="GO" id="GO:0009378">
    <property type="term" value="F:four-way junction helicase activity"/>
    <property type="evidence" value="ECO:0007669"/>
    <property type="project" value="InterPro"/>
</dbReference>
<comment type="similarity">
    <text evidence="6">Belongs to the RuvA family.</text>
</comment>
<dbReference type="NCBIfam" id="TIGR00084">
    <property type="entry name" value="ruvA"/>
    <property type="match status" value="1"/>
</dbReference>
<dbReference type="RefSeq" id="WP_130454400.1">
    <property type="nucleotide sequence ID" value="NZ_QYAG01000001.1"/>
</dbReference>
<comment type="subcellular location">
    <subcellularLocation>
        <location evidence="6">Cytoplasm</location>
    </subcellularLocation>
</comment>
<organism evidence="9 10">
    <name type="scientific">Leucobacter luti</name>
    <dbReference type="NCBI Taxonomy" id="340320"/>
    <lineage>
        <taxon>Bacteria</taxon>
        <taxon>Bacillati</taxon>
        <taxon>Actinomycetota</taxon>
        <taxon>Actinomycetes</taxon>
        <taxon>Micrococcales</taxon>
        <taxon>Microbacteriaceae</taxon>
        <taxon>Leucobacter</taxon>
    </lineage>
</organism>
<dbReference type="InterPro" id="IPR012340">
    <property type="entry name" value="NA-bd_OB-fold"/>
</dbReference>
<dbReference type="InterPro" id="IPR011114">
    <property type="entry name" value="RuvA_C"/>
</dbReference>
<dbReference type="SUPFAM" id="SSF50249">
    <property type="entry name" value="Nucleic acid-binding proteins"/>
    <property type="match status" value="1"/>
</dbReference>
<evidence type="ECO:0000259" key="7">
    <source>
        <dbReference type="Pfam" id="PF01330"/>
    </source>
</evidence>
<dbReference type="GO" id="GO:0005737">
    <property type="term" value="C:cytoplasm"/>
    <property type="evidence" value="ECO:0007669"/>
    <property type="project" value="UniProtKB-SubCell"/>
</dbReference>
<dbReference type="GO" id="GO:0006281">
    <property type="term" value="P:DNA repair"/>
    <property type="evidence" value="ECO:0007669"/>
    <property type="project" value="UniProtKB-UniRule"/>
</dbReference>
<keyword evidence="1 6" id="KW-0963">Cytoplasm</keyword>
<comment type="subunit">
    <text evidence="6">Homotetramer. Forms an RuvA(8)-RuvB(12)-Holliday junction (HJ) complex. HJ DNA is sandwiched between 2 RuvA tetramers; dsDNA enters through RuvA and exits via RuvB. An RuvB hexamer assembles on each DNA strand where it exits the tetramer. Each RuvB hexamer is contacted by two RuvA subunits (via domain III) on 2 adjacent RuvB subunits; this complex drives branch migration. In the full resolvosome a probable DNA-RuvA(4)-RuvB(12)-RuvC(2) complex forms which resolves the HJ.</text>
</comment>
<evidence type="ECO:0000256" key="6">
    <source>
        <dbReference type="HAMAP-Rule" id="MF_00031"/>
    </source>
</evidence>
<evidence type="ECO:0000256" key="4">
    <source>
        <dbReference type="ARBA" id="ARBA00023172"/>
    </source>
</evidence>
<dbReference type="GO" id="GO:0048476">
    <property type="term" value="C:Holliday junction resolvase complex"/>
    <property type="evidence" value="ECO:0007669"/>
    <property type="project" value="UniProtKB-UniRule"/>
</dbReference>
<comment type="caution">
    <text evidence="9">The sequence shown here is derived from an EMBL/GenBank/DDBJ whole genome shotgun (WGS) entry which is preliminary data.</text>
</comment>
<dbReference type="InterPro" id="IPR010994">
    <property type="entry name" value="RuvA_2-like"/>
</dbReference>
<dbReference type="OrthoDB" id="5293449at2"/>
<keyword evidence="2 6" id="KW-0227">DNA damage</keyword>
<evidence type="ECO:0000259" key="8">
    <source>
        <dbReference type="Pfam" id="PF07499"/>
    </source>
</evidence>
<feature type="domain" description="DNA helicase Holliday junction RuvA type" evidence="7">
    <location>
        <begin position="1"/>
        <end position="61"/>
    </location>
</feature>
<evidence type="ECO:0000256" key="3">
    <source>
        <dbReference type="ARBA" id="ARBA00023125"/>
    </source>
</evidence>
<keyword evidence="9" id="KW-0378">Hydrolase</keyword>
<evidence type="ECO:0000313" key="9">
    <source>
        <dbReference type="EMBL" id="RZT64826.1"/>
    </source>
</evidence>
<dbReference type="SUPFAM" id="SSF47781">
    <property type="entry name" value="RuvA domain 2-like"/>
    <property type="match status" value="1"/>
</dbReference>
<dbReference type="Pfam" id="PF07499">
    <property type="entry name" value="RuvA_C"/>
    <property type="match status" value="1"/>
</dbReference>
<dbReference type="Pfam" id="PF01330">
    <property type="entry name" value="RuvA_N"/>
    <property type="match status" value="1"/>
</dbReference>
<dbReference type="Gene3D" id="1.10.150.20">
    <property type="entry name" value="5' to 3' exonuclease, C-terminal subdomain"/>
    <property type="match status" value="1"/>
</dbReference>
<dbReference type="EMBL" id="SHKI01000005">
    <property type="protein sequence ID" value="RZT64826.1"/>
    <property type="molecule type" value="Genomic_DNA"/>
</dbReference>
<reference evidence="9 10" key="1">
    <citation type="journal article" date="2015" name="Stand. Genomic Sci.">
        <title>Genomic Encyclopedia of Bacterial and Archaeal Type Strains, Phase III: the genomes of soil and plant-associated and newly described type strains.</title>
        <authorList>
            <person name="Whitman W.B."/>
            <person name="Woyke T."/>
            <person name="Klenk H.P."/>
            <person name="Zhou Y."/>
            <person name="Lilburn T.G."/>
            <person name="Beck B.J."/>
            <person name="De Vos P."/>
            <person name="Vandamme P."/>
            <person name="Eisen J.A."/>
            <person name="Garrity G."/>
            <person name="Hugenholtz P."/>
            <person name="Kyrpides N.C."/>
        </authorList>
    </citation>
    <scope>NUCLEOTIDE SEQUENCE [LARGE SCALE GENOMIC DNA]</scope>
    <source>
        <strain evidence="9 10">RF6</strain>
    </source>
</reference>
<protein>
    <recommendedName>
        <fullName evidence="6">Holliday junction branch migration complex subunit RuvA</fullName>
    </recommendedName>
</protein>
<dbReference type="HAMAP" id="MF_00031">
    <property type="entry name" value="DNA_HJ_migration_RuvA"/>
    <property type="match status" value="1"/>
</dbReference>
<keyword evidence="9" id="KW-0547">Nucleotide-binding</keyword>
<dbReference type="AlphaFoldDB" id="A0A4Q7TV67"/>
<keyword evidence="3 6" id="KW-0238">DNA-binding</keyword>
<evidence type="ECO:0000313" key="10">
    <source>
        <dbReference type="Proteomes" id="UP000291832"/>
    </source>
</evidence>
<dbReference type="SUPFAM" id="SSF46929">
    <property type="entry name" value="DNA helicase RuvA subunit, C-terminal domain"/>
    <property type="match status" value="1"/>
</dbReference>
<keyword evidence="5 6" id="KW-0234">DNA repair</keyword>
<name>A0A4Q7TV67_9MICO</name>
<evidence type="ECO:0000256" key="2">
    <source>
        <dbReference type="ARBA" id="ARBA00022763"/>
    </source>
</evidence>
<comment type="domain">
    <text evidence="6">Has three domains with a flexible linker between the domains II and III and assumes an 'L' shape. Domain III is highly mobile and contacts RuvB.</text>
</comment>
<proteinExistence type="inferred from homology"/>
<evidence type="ECO:0000256" key="5">
    <source>
        <dbReference type="ARBA" id="ARBA00023204"/>
    </source>
</evidence>
<dbReference type="Gene3D" id="2.40.50.140">
    <property type="entry name" value="Nucleic acid-binding proteins"/>
    <property type="match status" value="1"/>
</dbReference>
<dbReference type="GO" id="GO:0009379">
    <property type="term" value="C:Holliday junction helicase complex"/>
    <property type="evidence" value="ECO:0007669"/>
    <property type="project" value="InterPro"/>
</dbReference>
<keyword evidence="10" id="KW-1185">Reference proteome</keyword>